<evidence type="ECO:0000256" key="1">
    <source>
        <dbReference type="ARBA" id="ARBA00004123"/>
    </source>
</evidence>
<feature type="domain" description="C2H2-type" evidence="13">
    <location>
        <begin position="40"/>
        <end position="67"/>
    </location>
</feature>
<dbReference type="SUPFAM" id="SSF57667">
    <property type="entry name" value="beta-beta-alpha zinc fingers"/>
    <property type="match status" value="6"/>
</dbReference>
<feature type="domain" description="C2H2-type" evidence="13">
    <location>
        <begin position="441"/>
        <end position="468"/>
    </location>
</feature>
<reference evidence="14 15" key="1">
    <citation type="submission" date="2024-05" db="EMBL/GenBank/DDBJ databases">
        <authorList>
            <person name="Wallberg A."/>
        </authorList>
    </citation>
    <scope>NUCLEOTIDE SEQUENCE [LARGE SCALE GENOMIC DNA]</scope>
</reference>
<feature type="domain" description="C2H2-type" evidence="13">
    <location>
        <begin position="523"/>
        <end position="550"/>
    </location>
</feature>
<dbReference type="Gene3D" id="3.30.160.60">
    <property type="entry name" value="Classic Zinc Finger"/>
    <property type="match status" value="11"/>
</dbReference>
<accession>A0AAV2PPM0</accession>
<keyword evidence="5 11" id="KW-0863">Zinc-finger</keyword>
<evidence type="ECO:0000256" key="7">
    <source>
        <dbReference type="ARBA" id="ARBA00023015"/>
    </source>
</evidence>
<organism evidence="14 15">
    <name type="scientific">Meganyctiphanes norvegica</name>
    <name type="common">Northern krill</name>
    <name type="synonym">Thysanopoda norvegica</name>
    <dbReference type="NCBI Taxonomy" id="48144"/>
    <lineage>
        <taxon>Eukaryota</taxon>
        <taxon>Metazoa</taxon>
        <taxon>Ecdysozoa</taxon>
        <taxon>Arthropoda</taxon>
        <taxon>Crustacea</taxon>
        <taxon>Multicrustacea</taxon>
        <taxon>Malacostraca</taxon>
        <taxon>Eumalacostraca</taxon>
        <taxon>Eucarida</taxon>
        <taxon>Euphausiacea</taxon>
        <taxon>Euphausiidae</taxon>
        <taxon>Meganyctiphanes</taxon>
    </lineage>
</organism>
<evidence type="ECO:0000256" key="6">
    <source>
        <dbReference type="ARBA" id="ARBA00022833"/>
    </source>
</evidence>
<dbReference type="GO" id="GO:0000978">
    <property type="term" value="F:RNA polymerase II cis-regulatory region sequence-specific DNA binding"/>
    <property type="evidence" value="ECO:0007669"/>
    <property type="project" value="TreeGrafter"/>
</dbReference>
<evidence type="ECO:0000256" key="3">
    <source>
        <dbReference type="ARBA" id="ARBA00022723"/>
    </source>
</evidence>
<evidence type="ECO:0000256" key="10">
    <source>
        <dbReference type="ARBA" id="ARBA00023242"/>
    </source>
</evidence>
<dbReference type="Proteomes" id="UP001497623">
    <property type="component" value="Unassembled WGS sequence"/>
</dbReference>
<feature type="region of interest" description="Disordered" evidence="12">
    <location>
        <begin position="306"/>
        <end position="369"/>
    </location>
</feature>
<dbReference type="GO" id="GO:0003700">
    <property type="term" value="F:DNA-binding transcription factor activity"/>
    <property type="evidence" value="ECO:0007669"/>
    <property type="project" value="TreeGrafter"/>
</dbReference>
<dbReference type="FunFam" id="3.30.160.60:FF:000130">
    <property type="entry name" value="Spalt-like transcription factor 4"/>
    <property type="match status" value="1"/>
</dbReference>
<keyword evidence="15" id="KW-1185">Reference proteome</keyword>
<evidence type="ECO:0000256" key="12">
    <source>
        <dbReference type="SAM" id="MobiDB-lite"/>
    </source>
</evidence>
<feature type="domain" description="C2H2-type" evidence="13">
    <location>
        <begin position="413"/>
        <end position="440"/>
    </location>
</feature>
<sequence length="615" mass="70043">MDVSLSLENLRKQLGHHGVEIQRTRVNIAENLIVNKVKQYPCTVCGIVCVFPSDLQRHMRKHTGEKPFACTQCEARYSQKAHLQKHQKSHAMKELMRSIQETASGGAPPLPPPTEPSTLISDDYVSPNDFLQVSMDEGPMPVETVMCTPEDSRYSPITRSPSKKTFACHYCDYICKQRTHLDVHIRTHTGEKPYACTICDYKCARQGQLKLHMVAHEEFPPLPCPKCDLKFARETHLIKHMRVHDEEVRVSMQQEHIVEHMRVHDEEVRVSMQQEHIVERTLNFEQGNNQKHREIIETHNNYSSGLNIGALHENGNKESEQSSTGPPITDEKNISSTITSTDMSNHENGNNIDDNEDEPYTNGDFDPGQFLEVSMDEETEPCRTNWWEIQGNSGKEEASIKIPAQGPDGKAHFACTVCGYVCRQKGHLDVHMRTHTGEKPYTCDECEYACASVSQLNRHILVHKKEKPDNCLPGPEKPVQAIPNRSPIKGKGKRLTCPVCNYACKTNQYFTIHMRIHTGEKPFKCTECAYACAGQQQLKRHMLIHTGEKPFACSVCDYKSARRADLTKHMMTHTNERPFSCDKCDYCCSRKETLRIHELTHLGTEEFLLNHSVLA</sequence>
<feature type="compositionally biased region" description="Polar residues" evidence="12">
    <location>
        <begin position="334"/>
        <end position="343"/>
    </location>
</feature>
<evidence type="ECO:0000256" key="2">
    <source>
        <dbReference type="ARBA" id="ARBA00007746"/>
    </source>
</evidence>
<protein>
    <recommendedName>
        <fullName evidence="13">C2H2-type domain-containing protein</fullName>
    </recommendedName>
</protein>
<gene>
    <name evidence="14" type="ORF">MNOR_LOCUS2797</name>
</gene>
<dbReference type="GO" id="GO:0005634">
    <property type="term" value="C:nucleus"/>
    <property type="evidence" value="ECO:0007669"/>
    <property type="project" value="UniProtKB-SubCell"/>
</dbReference>
<keyword evidence="9" id="KW-0804">Transcription</keyword>
<evidence type="ECO:0000259" key="13">
    <source>
        <dbReference type="PROSITE" id="PS50157"/>
    </source>
</evidence>
<dbReference type="EMBL" id="CAXKWB010000893">
    <property type="protein sequence ID" value="CAL4062740.1"/>
    <property type="molecule type" value="Genomic_DNA"/>
</dbReference>
<dbReference type="GO" id="GO:0008270">
    <property type="term" value="F:zinc ion binding"/>
    <property type="evidence" value="ECO:0007669"/>
    <property type="project" value="UniProtKB-KW"/>
</dbReference>
<keyword evidence="7" id="KW-0805">Transcription regulation</keyword>
<dbReference type="GO" id="GO:0006357">
    <property type="term" value="P:regulation of transcription by RNA polymerase II"/>
    <property type="evidence" value="ECO:0007669"/>
    <property type="project" value="TreeGrafter"/>
</dbReference>
<dbReference type="Pfam" id="PF00096">
    <property type="entry name" value="zf-C2H2"/>
    <property type="match status" value="7"/>
</dbReference>
<keyword evidence="3" id="KW-0479">Metal-binding</keyword>
<evidence type="ECO:0000313" key="14">
    <source>
        <dbReference type="EMBL" id="CAL4062740.1"/>
    </source>
</evidence>
<comment type="subcellular location">
    <subcellularLocation>
        <location evidence="1">Nucleus</location>
    </subcellularLocation>
</comment>
<feature type="domain" description="C2H2-type" evidence="13">
    <location>
        <begin position="551"/>
        <end position="578"/>
    </location>
</feature>
<feature type="domain" description="C2H2-type" evidence="13">
    <location>
        <begin position="579"/>
        <end position="606"/>
    </location>
</feature>
<dbReference type="InterPro" id="IPR036236">
    <property type="entry name" value="Znf_C2H2_sf"/>
</dbReference>
<name>A0AAV2PPM0_MEGNR</name>
<evidence type="ECO:0000256" key="11">
    <source>
        <dbReference type="PROSITE-ProRule" id="PRU00042"/>
    </source>
</evidence>
<evidence type="ECO:0000256" key="9">
    <source>
        <dbReference type="ARBA" id="ARBA00023163"/>
    </source>
</evidence>
<feature type="domain" description="C2H2-type" evidence="13">
    <location>
        <begin position="68"/>
        <end position="95"/>
    </location>
</feature>
<dbReference type="FunFam" id="3.30.160.60:FF:000100">
    <property type="entry name" value="Zinc finger 45-like"/>
    <property type="match status" value="1"/>
</dbReference>
<proteinExistence type="inferred from homology"/>
<dbReference type="PANTHER" id="PTHR24390">
    <property type="entry name" value="ZINC FINGER PROTEIN"/>
    <property type="match status" value="1"/>
</dbReference>
<dbReference type="FunFam" id="3.30.160.60:FF:001498">
    <property type="entry name" value="Zinc finger protein 404"/>
    <property type="match status" value="1"/>
</dbReference>
<dbReference type="Pfam" id="PF23611">
    <property type="entry name" value="zf-C2H2_16"/>
    <property type="match status" value="2"/>
</dbReference>
<dbReference type="InterPro" id="IPR056438">
    <property type="entry name" value="Znf-C2H2_CTCF"/>
</dbReference>
<keyword evidence="10" id="KW-0539">Nucleus</keyword>
<feature type="domain" description="C2H2-type" evidence="13">
    <location>
        <begin position="166"/>
        <end position="193"/>
    </location>
</feature>
<dbReference type="InterPro" id="IPR013087">
    <property type="entry name" value="Znf_C2H2_type"/>
</dbReference>
<dbReference type="PANTHER" id="PTHR24390:SF248">
    <property type="entry name" value="ZINC FINGER PROTEIN 569-LIKE"/>
    <property type="match status" value="1"/>
</dbReference>
<dbReference type="PROSITE" id="PS00028">
    <property type="entry name" value="ZINC_FINGER_C2H2_1"/>
    <property type="match status" value="10"/>
</dbReference>
<dbReference type="FunFam" id="3.30.160.60:FF:002319">
    <property type="entry name" value="Uncharacterized protein"/>
    <property type="match status" value="2"/>
</dbReference>
<feature type="domain" description="C2H2-type" evidence="13">
    <location>
        <begin position="495"/>
        <end position="522"/>
    </location>
</feature>
<comment type="caution">
    <text evidence="14">The sequence shown here is derived from an EMBL/GenBank/DDBJ whole genome shotgun (WGS) entry which is preliminary data.</text>
</comment>
<dbReference type="FunFam" id="3.30.160.60:FF:000446">
    <property type="entry name" value="Zinc finger protein"/>
    <property type="match status" value="1"/>
</dbReference>
<evidence type="ECO:0000313" key="15">
    <source>
        <dbReference type="Proteomes" id="UP001497623"/>
    </source>
</evidence>
<dbReference type="PROSITE" id="PS50157">
    <property type="entry name" value="ZINC_FINGER_C2H2_2"/>
    <property type="match status" value="11"/>
</dbReference>
<dbReference type="FunFam" id="3.30.160.60:FF:000614">
    <property type="entry name" value="Zinc finger protein 142"/>
    <property type="match status" value="1"/>
</dbReference>
<comment type="similarity">
    <text evidence="2">Belongs to the hunchback C2H2-type zinc-finger protein family.</text>
</comment>
<evidence type="ECO:0000256" key="8">
    <source>
        <dbReference type="ARBA" id="ARBA00023125"/>
    </source>
</evidence>
<dbReference type="AlphaFoldDB" id="A0AAV2PPM0"/>
<feature type="domain" description="C2H2-type" evidence="13">
    <location>
        <begin position="222"/>
        <end position="249"/>
    </location>
</feature>
<keyword evidence="8" id="KW-0238">DNA-binding</keyword>
<feature type="region of interest" description="Disordered" evidence="12">
    <location>
        <begin position="102"/>
        <end position="121"/>
    </location>
</feature>
<dbReference type="SMART" id="SM00355">
    <property type="entry name" value="ZnF_C2H2"/>
    <property type="match status" value="11"/>
</dbReference>
<feature type="domain" description="C2H2-type" evidence="13">
    <location>
        <begin position="194"/>
        <end position="221"/>
    </location>
</feature>
<keyword evidence="4" id="KW-0677">Repeat</keyword>
<keyword evidence="6" id="KW-0862">Zinc</keyword>
<evidence type="ECO:0000256" key="4">
    <source>
        <dbReference type="ARBA" id="ARBA00022737"/>
    </source>
</evidence>
<evidence type="ECO:0000256" key="5">
    <source>
        <dbReference type="ARBA" id="ARBA00022771"/>
    </source>
</evidence>